<dbReference type="Proteomes" id="UP000749559">
    <property type="component" value="Unassembled WGS sequence"/>
</dbReference>
<feature type="signal peptide" evidence="1">
    <location>
        <begin position="1"/>
        <end position="16"/>
    </location>
</feature>
<dbReference type="EMBL" id="CAIIXF020000005">
    <property type="protein sequence ID" value="CAH1783066.1"/>
    <property type="molecule type" value="Genomic_DNA"/>
</dbReference>
<dbReference type="InterPro" id="IPR013320">
    <property type="entry name" value="ConA-like_dom_sf"/>
</dbReference>
<dbReference type="AlphaFoldDB" id="A0A8S4NRV9"/>
<feature type="non-terminal residue" evidence="3">
    <location>
        <position position="1"/>
    </location>
</feature>
<dbReference type="Gene3D" id="2.60.120.200">
    <property type="match status" value="1"/>
</dbReference>
<name>A0A8S4NRV9_OWEFU</name>
<sequence>MFGILWLCVVLSTSRAQDVGTVRELTPREGELCASGFFEYDTGDLDVDCCRYMQCDTLSEEGKYATIQKCMYPLVWNIDKCSCDYRHLVGGCENTPDSCYDPLPTVTPCPDDLQENECCLELTGLSFIRNENGTGYKVKGDKYEQLCPTGELFDLEKCICVPGENTRELWRGDCVYFPFDGNFDDVLQGTYMNPGEVSFGDTTPGVMDNTASTGPSGIVARFYNLTPATVPYFSKVEMGTDVTIMAWVFTNIVRGNLWDNGDGATGQGSTIFFTLDDSESKRRKRQSEGTGMVGQAGVGELKLDVMLAQINPVPSDGARSSDEPTPQWFHLAMTINQDHVTLYFDGIPVAQ</sequence>
<feature type="domain" description="Chitin-binding type-2" evidence="2">
    <location>
        <begin position="31"/>
        <end position="94"/>
    </location>
</feature>
<feature type="chain" id="PRO_5035927044" description="Chitin-binding type-2 domain-containing protein" evidence="1">
    <location>
        <begin position="17"/>
        <end position="351"/>
    </location>
</feature>
<dbReference type="SMART" id="SM00494">
    <property type="entry name" value="ChtBD2"/>
    <property type="match status" value="1"/>
</dbReference>
<comment type="caution">
    <text evidence="3">The sequence shown here is derived from an EMBL/GenBank/DDBJ whole genome shotgun (WGS) entry which is preliminary data.</text>
</comment>
<protein>
    <recommendedName>
        <fullName evidence="2">Chitin-binding type-2 domain-containing protein</fullName>
    </recommendedName>
</protein>
<keyword evidence="1" id="KW-0732">Signal</keyword>
<dbReference type="SUPFAM" id="SSF49899">
    <property type="entry name" value="Concanavalin A-like lectins/glucanases"/>
    <property type="match status" value="1"/>
</dbReference>
<evidence type="ECO:0000313" key="3">
    <source>
        <dbReference type="EMBL" id="CAH1783066.1"/>
    </source>
</evidence>
<organism evidence="3 4">
    <name type="scientific">Owenia fusiformis</name>
    <name type="common">Polychaete worm</name>
    <dbReference type="NCBI Taxonomy" id="6347"/>
    <lineage>
        <taxon>Eukaryota</taxon>
        <taxon>Metazoa</taxon>
        <taxon>Spiralia</taxon>
        <taxon>Lophotrochozoa</taxon>
        <taxon>Annelida</taxon>
        <taxon>Polychaeta</taxon>
        <taxon>Sedentaria</taxon>
        <taxon>Canalipalpata</taxon>
        <taxon>Sabellida</taxon>
        <taxon>Oweniida</taxon>
        <taxon>Oweniidae</taxon>
        <taxon>Owenia</taxon>
    </lineage>
</organism>
<accession>A0A8S4NRV9</accession>
<dbReference type="InterPro" id="IPR002557">
    <property type="entry name" value="Chitin-bd_dom"/>
</dbReference>
<gene>
    <name evidence="3" type="ORF">OFUS_LOCUS9436</name>
</gene>
<evidence type="ECO:0000256" key="1">
    <source>
        <dbReference type="SAM" id="SignalP"/>
    </source>
</evidence>
<keyword evidence="4" id="KW-1185">Reference proteome</keyword>
<evidence type="ECO:0000259" key="2">
    <source>
        <dbReference type="SMART" id="SM00494"/>
    </source>
</evidence>
<evidence type="ECO:0000313" key="4">
    <source>
        <dbReference type="Proteomes" id="UP000749559"/>
    </source>
</evidence>
<dbReference type="GO" id="GO:0008061">
    <property type="term" value="F:chitin binding"/>
    <property type="evidence" value="ECO:0007669"/>
    <property type="project" value="InterPro"/>
</dbReference>
<reference evidence="3" key="1">
    <citation type="submission" date="2022-03" db="EMBL/GenBank/DDBJ databases">
        <authorList>
            <person name="Martin C."/>
        </authorList>
    </citation>
    <scope>NUCLEOTIDE SEQUENCE</scope>
</reference>
<proteinExistence type="predicted"/>
<dbReference type="GO" id="GO:0005576">
    <property type="term" value="C:extracellular region"/>
    <property type="evidence" value="ECO:0007669"/>
    <property type="project" value="InterPro"/>
</dbReference>